<protein>
    <submittedName>
        <fullName evidence="2">Enoyl-CoA hydratase</fullName>
    </submittedName>
</protein>
<comment type="similarity">
    <text evidence="1">Belongs to the enoyl-CoA hydratase/isomerase family.</text>
</comment>
<accession>A0A2T1A2C3</accession>
<dbReference type="InterPro" id="IPR029045">
    <property type="entry name" value="ClpP/crotonase-like_dom_sf"/>
</dbReference>
<dbReference type="OrthoDB" id="8452484at2"/>
<dbReference type="Gene3D" id="3.90.226.10">
    <property type="entry name" value="2-enoyl-CoA Hydratase, Chain A, domain 1"/>
    <property type="match status" value="1"/>
</dbReference>
<gene>
    <name evidence="2" type="ORF">CLV47_104107</name>
</gene>
<dbReference type="PANTHER" id="PTHR43459:SF1">
    <property type="entry name" value="EG:BACN32G11.4 PROTEIN"/>
    <property type="match status" value="1"/>
</dbReference>
<dbReference type="EMBL" id="PVUE01000004">
    <property type="protein sequence ID" value="PRZ42761.1"/>
    <property type="molecule type" value="Genomic_DNA"/>
</dbReference>
<name>A0A2T1A2C3_9ACTN</name>
<dbReference type="SUPFAM" id="SSF52096">
    <property type="entry name" value="ClpP/crotonase"/>
    <property type="match status" value="1"/>
</dbReference>
<dbReference type="InterPro" id="IPR014748">
    <property type="entry name" value="Enoyl-CoA_hydra_C"/>
</dbReference>
<comment type="caution">
    <text evidence="2">The sequence shown here is derived from an EMBL/GenBank/DDBJ whole genome shotgun (WGS) entry which is preliminary data.</text>
</comment>
<dbReference type="Gene3D" id="1.10.12.10">
    <property type="entry name" value="Lyase 2-enoyl-coa Hydratase, Chain A, domain 2"/>
    <property type="match status" value="1"/>
</dbReference>
<dbReference type="CDD" id="cd06558">
    <property type="entry name" value="crotonase-like"/>
    <property type="match status" value="1"/>
</dbReference>
<dbReference type="AlphaFoldDB" id="A0A2T1A2C3"/>
<keyword evidence="3" id="KW-1185">Reference proteome</keyword>
<dbReference type="GO" id="GO:0003824">
    <property type="term" value="F:catalytic activity"/>
    <property type="evidence" value="ECO:0007669"/>
    <property type="project" value="UniProtKB-ARBA"/>
</dbReference>
<sequence length="262" mass="27513">MSETATEVRVEREGGVMRLVLNRPESLNSVNGPMTVQLENALDEAAKDPQVRVVVLTGEGRGFCSGADLQRDRSADTSGNKESVLTVINRIIPKITALGKPVVGAINGAAAGVGASFALACDLVIAKESAYFLLAFARIGLMPDGGATLLVPALVGRSRAMEMALLADKIPAAKAEEWGLIYRSVPDAEFDGTVNALVEKLVAGPTQSYAASKRAINTNTIALLEAALEAEEEGQTKLLSTKDNAEGVLAFVEKRAAKFTGE</sequence>
<evidence type="ECO:0000256" key="1">
    <source>
        <dbReference type="ARBA" id="ARBA00005254"/>
    </source>
</evidence>
<evidence type="ECO:0000313" key="3">
    <source>
        <dbReference type="Proteomes" id="UP000237752"/>
    </source>
</evidence>
<proteinExistence type="inferred from homology"/>
<evidence type="ECO:0000313" key="2">
    <source>
        <dbReference type="EMBL" id="PRZ42761.1"/>
    </source>
</evidence>
<dbReference type="PANTHER" id="PTHR43459">
    <property type="entry name" value="ENOYL-COA HYDRATASE"/>
    <property type="match status" value="1"/>
</dbReference>
<dbReference type="Pfam" id="PF00378">
    <property type="entry name" value="ECH_1"/>
    <property type="match status" value="1"/>
</dbReference>
<organism evidence="2 3">
    <name type="scientific">Antricoccus suffuscus</name>
    <dbReference type="NCBI Taxonomy" id="1629062"/>
    <lineage>
        <taxon>Bacteria</taxon>
        <taxon>Bacillati</taxon>
        <taxon>Actinomycetota</taxon>
        <taxon>Actinomycetes</taxon>
        <taxon>Geodermatophilales</taxon>
        <taxon>Antricoccaceae</taxon>
        <taxon>Antricoccus</taxon>
    </lineage>
</organism>
<dbReference type="InterPro" id="IPR001753">
    <property type="entry name" value="Enoyl-CoA_hydra/iso"/>
</dbReference>
<dbReference type="RefSeq" id="WP_106348298.1">
    <property type="nucleotide sequence ID" value="NZ_PVUE01000004.1"/>
</dbReference>
<dbReference type="Proteomes" id="UP000237752">
    <property type="component" value="Unassembled WGS sequence"/>
</dbReference>
<reference evidence="2 3" key="1">
    <citation type="submission" date="2018-03" db="EMBL/GenBank/DDBJ databases">
        <title>Genomic Encyclopedia of Archaeal and Bacterial Type Strains, Phase II (KMG-II): from individual species to whole genera.</title>
        <authorList>
            <person name="Goeker M."/>
        </authorList>
    </citation>
    <scope>NUCLEOTIDE SEQUENCE [LARGE SCALE GENOMIC DNA]</scope>
    <source>
        <strain evidence="2 3">DSM 100065</strain>
    </source>
</reference>